<dbReference type="PRINTS" id="PR00747">
    <property type="entry name" value="GLYHDRLASE47"/>
</dbReference>
<dbReference type="Proteomes" id="UP001556367">
    <property type="component" value="Unassembled WGS sequence"/>
</dbReference>
<name>A0ABR3JEG3_9AGAR</name>
<comment type="pathway">
    <text evidence="2">Protein modification; protein glycosylation.</text>
</comment>
<dbReference type="EMBL" id="JASNQZ010000008">
    <property type="protein sequence ID" value="KAL0954027.1"/>
    <property type="molecule type" value="Genomic_DNA"/>
</dbReference>
<dbReference type="Pfam" id="PF01532">
    <property type="entry name" value="Glyco_hydro_47"/>
    <property type="match status" value="1"/>
</dbReference>
<keyword evidence="6" id="KW-0106">Calcium</keyword>
<dbReference type="Gene3D" id="1.50.10.10">
    <property type="match status" value="1"/>
</dbReference>
<evidence type="ECO:0000256" key="5">
    <source>
        <dbReference type="ARBA" id="ARBA00022801"/>
    </source>
</evidence>
<proteinExistence type="inferred from homology"/>
<comment type="cofactor">
    <cofactor evidence="1">
        <name>Ca(2+)</name>
        <dbReference type="ChEBI" id="CHEBI:29108"/>
    </cofactor>
</comment>
<accession>A0ABR3JEG3</accession>
<comment type="caution">
    <text evidence="13">The sequence shown here is derived from an EMBL/GenBank/DDBJ whole genome shotgun (WGS) entry which is preliminary data.</text>
</comment>
<protein>
    <recommendedName>
        <fullName evidence="10">alpha-1,2-Mannosidase</fullName>
        <ecNumber evidence="10">3.2.1.-</ecNumber>
    </recommendedName>
</protein>
<keyword evidence="5 10" id="KW-0378">Hydrolase</keyword>
<comment type="catalytic activity">
    <reaction evidence="8">
        <text>N(4)-(alpha-D-Man-(1-&gt;2)-alpha-D-Man-(1-&gt;2)-alpha-D-Man-(1-&gt;3)-[alpha-D-Man-(1-&gt;3)-[alpha-D-Man-(1-&gt;2)-alpha-D-Man-(1-&gt;6)]-alpha-D-Man-(1-&gt;6)]-beta-D-Man-(1-&gt;4)-beta-D-GlcNAc-(1-&gt;4)-beta-D-GlcNAc)-L-asparaginyl-[protein] (N-glucan mannose isomer 8A1,2,3B1,3) + 3 H2O = N(4)-(alpha-D-Man-(1-&gt;3)-[alpha-D-Man-(1-&gt;3)-[alpha-D-Man-(1-&gt;6)]-alpha-D-Man-(1-&gt;6)]-beta-D-Man-(1-&gt;4)-beta-D-GlcNAc-(1-&gt;4)-beta-D-GlcNAc)-L-asparaginyl-[protein] (N-glucan mannose isomer 5A1,2) + 3 beta-D-mannose</text>
        <dbReference type="Rhea" id="RHEA:56028"/>
        <dbReference type="Rhea" id="RHEA-COMP:14358"/>
        <dbReference type="Rhea" id="RHEA-COMP:14367"/>
        <dbReference type="ChEBI" id="CHEBI:15377"/>
        <dbReference type="ChEBI" id="CHEBI:28563"/>
        <dbReference type="ChEBI" id="CHEBI:59087"/>
        <dbReference type="ChEBI" id="CHEBI:60628"/>
        <dbReference type="EC" id="3.2.1.113"/>
    </reaction>
</comment>
<dbReference type="InterPro" id="IPR012341">
    <property type="entry name" value="6hp_glycosidase-like_sf"/>
</dbReference>
<evidence type="ECO:0000256" key="3">
    <source>
        <dbReference type="ARBA" id="ARBA00007658"/>
    </source>
</evidence>
<keyword evidence="14" id="KW-1185">Reference proteome</keyword>
<gene>
    <name evidence="13" type="ORF">HGRIS_005182</name>
</gene>
<evidence type="ECO:0000256" key="9">
    <source>
        <dbReference type="ARBA" id="ARBA00048605"/>
    </source>
</evidence>
<organism evidence="13 14">
    <name type="scientific">Hohenbuehelia grisea</name>
    <dbReference type="NCBI Taxonomy" id="104357"/>
    <lineage>
        <taxon>Eukaryota</taxon>
        <taxon>Fungi</taxon>
        <taxon>Dikarya</taxon>
        <taxon>Basidiomycota</taxon>
        <taxon>Agaricomycotina</taxon>
        <taxon>Agaricomycetes</taxon>
        <taxon>Agaricomycetidae</taxon>
        <taxon>Agaricales</taxon>
        <taxon>Pleurotineae</taxon>
        <taxon>Pleurotaceae</taxon>
        <taxon>Hohenbuehelia</taxon>
    </lineage>
</organism>
<keyword evidence="10" id="KW-0326">Glycosidase</keyword>
<dbReference type="InterPro" id="IPR050749">
    <property type="entry name" value="Glycosyl_Hydrolase_47"/>
</dbReference>
<evidence type="ECO:0000256" key="4">
    <source>
        <dbReference type="ARBA" id="ARBA00022723"/>
    </source>
</evidence>
<sequence>MRRRYSPGQDEEDIPESPKMNGRRYPPRSWTRFPRLAYVVALAVITLGAYLYLLPLASKKMPAPLVGQPNLQDTSISEPETKPTAPSPPASPATLLSADIAKRDAIVKAFKHAWHAYERDAMGMDEYHPISHRGTNLGSNGGIGYTVVDAIDTILIMGLDSEYKRARQWVRTKLTFDRDGNFNNFETTIRVLGGLLSAYHLSNDKLYLNKADDLASRILPSFNTESGLPLPMTNLGKKEPVPDQWSSNLVSTAEAATLQLEFRYLAEQTGKKDYWHKAEKVMEVIKKASLPHHLVPISMNSDTGDFRLSSEIRLGSRGDSYYEYLLKQYLQTNRTEPIYQKMYDDSMQGIHDNLIKKTPTKHMTYIAEMIPNHGGNNGGYDISPKQDHLVCFLAGSLMLGATTSGARSSTVSVPPRMEELSPQGQRDWKTGVELLETCMYTHETETGLSPEIAMFHTSPPPAGERDWYIKNSRKGGPSGYDARYMLRPETVESIFLAWRLTGDAKYREYAWRIFSSIEKHARLSSGGYATVLDVDTVPVKLDDKQETFFLSETLKYLYLTFSDSSVIPLKDHVFNTEAHPLPIFQPTIKPAFS</sequence>
<feature type="region of interest" description="Disordered" evidence="11">
    <location>
        <begin position="68"/>
        <end position="94"/>
    </location>
</feature>
<evidence type="ECO:0000256" key="2">
    <source>
        <dbReference type="ARBA" id="ARBA00004922"/>
    </source>
</evidence>
<evidence type="ECO:0000313" key="13">
    <source>
        <dbReference type="EMBL" id="KAL0954027.1"/>
    </source>
</evidence>
<evidence type="ECO:0000256" key="7">
    <source>
        <dbReference type="ARBA" id="ARBA00023157"/>
    </source>
</evidence>
<keyword evidence="12" id="KW-1133">Transmembrane helix</keyword>
<comment type="similarity">
    <text evidence="3 10">Belongs to the glycosyl hydrolase 47 family.</text>
</comment>
<keyword evidence="4" id="KW-0479">Metal-binding</keyword>
<keyword evidence="12" id="KW-0812">Transmembrane</keyword>
<comment type="catalytic activity">
    <reaction evidence="9">
        <text>N(4)-(alpha-D-Man-(1-&gt;2)-alpha-D-Man-(1-&gt;2)-alpha-D-Man-(1-&gt;3)-[alpha-D-Man-(1-&gt;2)-alpha-D-Man-(1-&gt;3)-[alpha-D-Man-(1-&gt;2)-alpha-D-Man-(1-&gt;6)]-alpha-D-Man-(1-&gt;6)]-beta-D-Man-(1-&gt;4)-beta-D-GlcNAc-(1-&gt;4)-beta-D-GlcNAc)-L-asparaginyl-[protein] (N-glucan mannose isomer 9A1,2,3B1,2,3) + 4 H2O = N(4)-(alpha-D-Man-(1-&gt;3)-[alpha-D-Man-(1-&gt;3)-[alpha-D-Man-(1-&gt;6)]-alpha-D-Man-(1-&gt;6)]-beta-D-Man-(1-&gt;4)-beta-D-GlcNAc-(1-&gt;4)-beta-D-GlcNAc)-L-asparaginyl-[protein] (N-glucan mannose isomer 5A1,2) + 4 beta-D-mannose</text>
        <dbReference type="Rhea" id="RHEA:56008"/>
        <dbReference type="Rhea" id="RHEA-COMP:14356"/>
        <dbReference type="Rhea" id="RHEA-COMP:14367"/>
        <dbReference type="ChEBI" id="CHEBI:15377"/>
        <dbReference type="ChEBI" id="CHEBI:28563"/>
        <dbReference type="ChEBI" id="CHEBI:59087"/>
        <dbReference type="ChEBI" id="CHEBI:139493"/>
        <dbReference type="EC" id="3.2.1.113"/>
    </reaction>
</comment>
<dbReference type="PANTHER" id="PTHR11742">
    <property type="entry name" value="MANNOSYL-OLIGOSACCHARIDE ALPHA-1,2-MANNOSIDASE-RELATED"/>
    <property type="match status" value="1"/>
</dbReference>
<evidence type="ECO:0000256" key="1">
    <source>
        <dbReference type="ARBA" id="ARBA00001913"/>
    </source>
</evidence>
<feature type="region of interest" description="Disordered" evidence="11">
    <location>
        <begin position="405"/>
        <end position="425"/>
    </location>
</feature>
<feature type="transmembrane region" description="Helical" evidence="12">
    <location>
        <begin position="33"/>
        <end position="53"/>
    </location>
</feature>
<dbReference type="InterPro" id="IPR036026">
    <property type="entry name" value="Seven-hairpin_glycosidases"/>
</dbReference>
<keyword evidence="12" id="KW-0472">Membrane</keyword>
<keyword evidence="7" id="KW-1015">Disulfide bond</keyword>
<reference evidence="14" key="1">
    <citation type="submission" date="2024-06" db="EMBL/GenBank/DDBJ databases">
        <title>Multi-omics analyses provide insights into the biosynthesis of the anticancer antibiotic pleurotin in Hohenbuehelia grisea.</title>
        <authorList>
            <person name="Weaver J.A."/>
            <person name="Alberti F."/>
        </authorList>
    </citation>
    <scope>NUCLEOTIDE SEQUENCE [LARGE SCALE GENOMIC DNA]</scope>
    <source>
        <strain evidence="14">T-177</strain>
    </source>
</reference>
<evidence type="ECO:0000256" key="6">
    <source>
        <dbReference type="ARBA" id="ARBA00022837"/>
    </source>
</evidence>
<evidence type="ECO:0000256" key="8">
    <source>
        <dbReference type="ARBA" id="ARBA00047669"/>
    </source>
</evidence>
<evidence type="ECO:0000256" key="11">
    <source>
        <dbReference type="SAM" id="MobiDB-lite"/>
    </source>
</evidence>
<dbReference type="PANTHER" id="PTHR11742:SF55">
    <property type="entry name" value="ENDOPLASMIC RETICULUM MANNOSYL-OLIGOSACCHARIDE 1,2-ALPHA-MANNOSIDASE"/>
    <property type="match status" value="1"/>
</dbReference>
<evidence type="ECO:0000256" key="10">
    <source>
        <dbReference type="RuleBase" id="RU361193"/>
    </source>
</evidence>
<dbReference type="EC" id="3.2.1.-" evidence="10"/>
<evidence type="ECO:0000313" key="14">
    <source>
        <dbReference type="Proteomes" id="UP001556367"/>
    </source>
</evidence>
<evidence type="ECO:0000256" key="12">
    <source>
        <dbReference type="SAM" id="Phobius"/>
    </source>
</evidence>
<dbReference type="InterPro" id="IPR001382">
    <property type="entry name" value="Glyco_hydro_47"/>
</dbReference>
<feature type="region of interest" description="Disordered" evidence="11">
    <location>
        <begin position="1"/>
        <end position="26"/>
    </location>
</feature>
<dbReference type="SUPFAM" id="SSF48225">
    <property type="entry name" value="Seven-hairpin glycosidases"/>
    <property type="match status" value="1"/>
</dbReference>